<protein>
    <submittedName>
        <fullName evidence="4">DNA-binding transcriptional regulator</fullName>
    </submittedName>
</protein>
<evidence type="ECO:0000256" key="2">
    <source>
        <dbReference type="ARBA" id="ARBA00023163"/>
    </source>
</evidence>
<dbReference type="InterPro" id="IPR051534">
    <property type="entry name" value="CBASS_pafABC_assoc_protein"/>
</dbReference>
<dbReference type="InterPro" id="IPR001034">
    <property type="entry name" value="DeoR_HTH"/>
</dbReference>
<name>A0ABQ3K128_9PSEU</name>
<gene>
    <name evidence="4" type="ORF">GCM10017567_12620</name>
</gene>
<dbReference type="Gene3D" id="1.10.10.10">
    <property type="entry name" value="Winged helix-like DNA-binding domain superfamily/Winged helix DNA-binding domain"/>
    <property type="match status" value="1"/>
</dbReference>
<dbReference type="RefSeq" id="WP_191307105.1">
    <property type="nucleotide sequence ID" value="NZ_BNAW01000003.1"/>
</dbReference>
<reference evidence="5" key="1">
    <citation type="journal article" date="2019" name="Int. J. Syst. Evol. Microbiol.">
        <title>The Global Catalogue of Microorganisms (GCM) 10K type strain sequencing project: providing services to taxonomists for standard genome sequencing and annotation.</title>
        <authorList>
            <consortium name="The Broad Institute Genomics Platform"/>
            <consortium name="The Broad Institute Genome Sequencing Center for Infectious Disease"/>
            <person name="Wu L."/>
            <person name="Ma J."/>
        </authorList>
    </citation>
    <scope>NUCLEOTIDE SEQUENCE [LARGE SCALE GENOMIC DNA]</scope>
    <source>
        <strain evidence="5">CGMCC 4.7680</strain>
    </source>
</reference>
<evidence type="ECO:0000259" key="3">
    <source>
        <dbReference type="PROSITE" id="PS51000"/>
    </source>
</evidence>
<comment type="caution">
    <text evidence="4">The sequence shown here is derived from an EMBL/GenBank/DDBJ whole genome shotgun (WGS) entry which is preliminary data.</text>
</comment>
<proteinExistence type="predicted"/>
<accession>A0ABQ3K128</accession>
<evidence type="ECO:0000313" key="5">
    <source>
        <dbReference type="Proteomes" id="UP000649955"/>
    </source>
</evidence>
<dbReference type="EMBL" id="BNAW01000003">
    <property type="protein sequence ID" value="GHF99209.1"/>
    <property type="molecule type" value="Genomic_DNA"/>
</dbReference>
<dbReference type="InterPro" id="IPR036390">
    <property type="entry name" value="WH_DNA-bd_sf"/>
</dbReference>
<dbReference type="Pfam" id="PF08279">
    <property type="entry name" value="HTH_11"/>
    <property type="match status" value="1"/>
</dbReference>
<keyword evidence="5" id="KW-1185">Reference proteome</keyword>
<keyword evidence="4" id="KW-0238">DNA-binding</keyword>
<sequence>MPNPSSRLLALLALMQTRPSWTGADLAERLGVSPRTVRYDIGKLRELGYPVEAIPGVAGGYRLRAGTSLPPLQLDDDEAVAVLIALRTATELGEAAGTALVKLEQVLPRRLRGRAAAMRRYTDAVPKPGGVDPDLLVFLVGACRDHRRVRFDYQSARREVEPHRVVQVGRRWYLVAFDPARDGWRHFRLDRMTVKRPEGARFVPREAPSAADVVHGIDAVFARHRAVVLVDAPAAEIIARVPSAVPVEWVDEERCRVHATGESPGALALNLLMLDADFVLEESSAELDAALATLRRRLG</sequence>
<dbReference type="PROSITE" id="PS52050">
    <property type="entry name" value="WYL"/>
    <property type="match status" value="1"/>
</dbReference>
<dbReference type="PROSITE" id="PS51000">
    <property type="entry name" value="HTH_DEOR_2"/>
    <property type="match status" value="1"/>
</dbReference>
<organism evidence="4 5">
    <name type="scientific">Amycolatopsis bullii</name>
    <dbReference type="NCBI Taxonomy" id="941987"/>
    <lineage>
        <taxon>Bacteria</taxon>
        <taxon>Bacillati</taxon>
        <taxon>Actinomycetota</taxon>
        <taxon>Actinomycetes</taxon>
        <taxon>Pseudonocardiales</taxon>
        <taxon>Pseudonocardiaceae</taxon>
        <taxon>Amycolatopsis</taxon>
    </lineage>
</organism>
<keyword evidence="2" id="KW-0804">Transcription</keyword>
<dbReference type="PANTHER" id="PTHR34580">
    <property type="match status" value="1"/>
</dbReference>
<keyword evidence="1" id="KW-0805">Transcription regulation</keyword>
<feature type="domain" description="HTH deoR-type" evidence="3">
    <location>
        <begin position="4"/>
        <end position="63"/>
    </location>
</feature>
<evidence type="ECO:0000313" key="4">
    <source>
        <dbReference type="EMBL" id="GHF99209.1"/>
    </source>
</evidence>
<dbReference type="SUPFAM" id="SSF46785">
    <property type="entry name" value="Winged helix' DNA-binding domain"/>
    <property type="match status" value="1"/>
</dbReference>
<dbReference type="InterPro" id="IPR036388">
    <property type="entry name" value="WH-like_DNA-bd_sf"/>
</dbReference>
<dbReference type="GO" id="GO:0003677">
    <property type="term" value="F:DNA binding"/>
    <property type="evidence" value="ECO:0007669"/>
    <property type="project" value="UniProtKB-KW"/>
</dbReference>
<dbReference type="Pfam" id="PF13280">
    <property type="entry name" value="WYL"/>
    <property type="match status" value="1"/>
</dbReference>
<dbReference type="PANTHER" id="PTHR34580:SF3">
    <property type="entry name" value="PROTEIN PAFB"/>
    <property type="match status" value="1"/>
</dbReference>
<dbReference type="InterPro" id="IPR026881">
    <property type="entry name" value="WYL_dom"/>
</dbReference>
<dbReference type="Proteomes" id="UP000649955">
    <property type="component" value="Unassembled WGS sequence"/>
</dbReference>
<evidence type="ECO:0000256" key="1">
    <source>
        <dbReference type="ARBA" id="ARBA00023015"/>
    </source>
</evidence>
<dbReference type="InterPro" id="IPR013196">
    <property type="entry name" value="HTH_11"/>
</dbReference>